<proteinExistence type="predicted"/>
<sequence length="172" mass="19501">MGIMNFINSDTWMLHKSQVNFSNCDSKMFGVCLDMTVLDFHGPSQAAKSNCFHFTCDCETSVVLHVACGTGLVAKQVKTQETKHILHCVGYIPVNIVRELCSACIPGGYVCMTCRGGRDNLEYKADLERELKRMEVERLWSCVAVTEVKQWQRDMSELENSYISGSVYFYNK</sequence>
<dbReference type="InParanoid" id="A0A7N8YIQ9"/>
<organism evidence="1 2">
    <name type="scientific">Mastacembelus armatus</name>
    <name type="common">zig-zag eel</name>
    <dbReference type="NCBI Taxonomy" id="205130"/>
    <lineage>
        <taxon>Eukaryota</taxon>
        <taxon>Metazoa</taxon>
        <taxon>Chordata</taxon>
        <taxon>Craniata</taxon>
        <taxon>Vertebrata</taxon>
        <taxon>Euteleostomi</taxon>
        <taxon>Actinopterygii</taxon>
        <taxon>Neopterygii</taxon>
        <taxon>Teleostei</taxon>
        <taxon>Neoteleostei</taxon>
        <taxon>Acanthomorphata</taxon>
        <taxon>Anabantaria</taxon>
        <taxon>Synbranchiformes</taxon>
        <taxon>Mastacembelidae</taxon>
        <taxon>Mastacembelus</taxon>
    </lineage>
</organism>
<accession>A0A7N8YIQ9</accession>
<dbReference type="AlphaFoldDB" id="A0A7N8YIQ9"/>
<name>A0A7N8YIQ9_9TELE</name>
<evidence type="ECO:0000313" key="1">
    <source>
        <dbReference type="Ensembl" id="ENSMAMP00000065509.1"/>
    </source>
</evidence>
<evidence type="ECO:0000313" key="2">
    <source>
        <dbReference type="Proteomes" id="UP000261640"/>
    </source>
</evidence>
<protein>
    <submittedName>
        <fullName evidence="1">Uncharacterized protein</fullName>
    </submittedName>
</protein>
<dbReference type="Ensembl" id="ENSMAMT00000049009.1">
    <property type="protein sequence ID" value="ENSMAMP00000065509.1"/>
    <property type="gene ID" value="ENSMAMG00000024334.1"/>
</dbReference>
<dbReference type="Proteomes" id="UP000261640">
    <property type="component" value="Unplaced"/>
</dbReference>
<keyword evidence="2" id="KW-1185">Reference proteome</keyword>
<reference evidence="1" key="1">
    <citation type="submission" date="2025-08" db="UniProtKB">
        <authorList>
            <consortium name="Ensembl"/>
        </authorList>
    </citation>
    <scope>IDENTIFICATION</scope>
</reference>
<reference evidence="1" key="2">
    <citation type="submission" date="2025-09" db="UniProtKB">
        <authorList>
            <consortium name="Ensembl"/>
        </authorList>
    </citation>
    <scope>IDENTIFICATION</scope>
</reference>